<feature type="transmembrane region" description="Helical" evidence="1">
    <location>
        <begin position="104"/>
        <end position="121"/>
    </location>
</feature>
<evidence type="ECO:0008006" key="3">
    <source>
        <dbReference type="Google" id="ProtNLM"/>
    </source>
</evidence>
<reference evidence="2" key="1">
    <citation type="submission" date="2021-01" db="EMBL/GenBank/DDBJ databases">
        <authorList>
            <person name="Corre E."/>
            <person name="Pelletier E."/>
            <person name="Niang G."/>
            <person name="Scheremetjew M."/>
            <person name="Finn R."/>
            <person name="Kale V."/>
            <person name="Holt S."/>
            <person name="Cochrane G."/>
            <person name="Meng A."/>
            <person name="Brown T."/>
            <person name="Cohen L."/>
        </authorList>
    </citation>
    <scope>NUCLEOTIDE SEQUENCE</scope>
    <source>
        <strain evidence="2">S3</strain>
    </source>
</reference>
<gene>
    <name evidence="2" type="ORF">SINC0208_LOCUS1013</name>
</gene>
<sequence>MLNWTTNVNKGDLGYIFRMQGERSLDQLDRLIQLKYHYAKQLDEEKVKEIEADVTLFADADQFRIYHAKGRFRGFFFSAFTTAAAFTVMNGGKNGYGAMRRHPLMAMGVFVGNYIVFYQIFSRYAGYNSQKFNEFQYARVHKMLRNAQVKQ</sequence>
<organism evidence="2">
    <name type="scientific">Strombidium inclinatum</name>
    <dbReference type="NCBI Taxonomy" id="197538"/>
    <lineage>
        <taxon>Eukaryota</taxon>
        <taxon>Sar</taxon>
        <taxon>Alveolata</taxon>
        <taxon>Ciliophora</taxon>
        <taxon>Intramacronucleata</taxon>
        <taxon>Spirotrichea</taxon>
        <taxon>Oligotrichia</taxon>
        <taxon>Strombidiidae</taxon>
        <taxon>Strombidium</taxon>
    </lineage>
</organism>
<dbReference type="AlphaFoldDB" id="A0A7S3MVQ8"/>
<evidence type="ECO:0000313" key="2">
    <source>
        <dbReference type="EMBL" id="CAE0320434.1"/>
    </source>
</evidence>
<keyword evidence="1" id="KW-1133">Transmembrane helix</keyword>
<protein>
    <recommendedName>
        <fullName evidence="3">Transmembrane protein</fullName>
    </recommendedName>
</protein>
<evidence type="ECO:0000256" key="1">
    <source>
        <dbReference type="SAM" id="Phobius"/>
    </source>
</evidence>
<keyword evidence="1" id="KW-0472">Membrane</keyword>
<keyword evidence="1" id="KW-0812">Transmembrane</keyword>
<name>A0A7S3MVQ8_9SPIT</name>
<accession>A0A7S3MVQ8</accession>
<proteinExistence type="predicted"/>
<dbReference type="EMBL" id="HBIH01002460">
    <property type="protein sequence ID" value="CAE0320434.1"/>
    <property type="molecule type" value="Transcribed_RNA"/>
</dbReference>
<feature type="transmembrane region" description="Helical" evidence="1">
    <location>
        <begin position="74"/>
        <end position="92"/>
    </location>
</feature>